<evidence type="ECO:0000256" key="1">
    <source>
        <dbReference type="SAM" id="MobiDB-lite"/>
    </source>
</evidence>
<comment type="caution">
    <text evidence="4">The sequence shown here is derived from an EMBL/GenBank/DDBJ whole genome shotgun (WGS) entry which is preliminary data.</text>
</comment>
<gene>
    <name evidence="4" type="ORF">DVJ77_04630</name>
</gene>
<keyword evidence="5" id="KW-1185">Reference proteome</keyword>
<name>A0A369USX3_9GAMM</name>
<proteinExistence type="predicted"/>
<reference evidence="4 5" key="1">
    <citation type="submission" date="2018-07" db="EMBL/GenBank/DDBJ databases">
        <title>Dyella tabacisoli L4-6T, whole genome shotgun sequence.</title>
        <authorList>
            <person name="Zhou X.-K."/>
            <person name="Li W.-J."/>
            <person name="Duan Y.-Q."/>
        </authorList>
    </citation>
    <scope>NUCLEOTIDE SEQUENCE [LARGE SCALE GENOMIC DNA]</scope>
    <source>
        <strain evidence="4 5">L4-6</strain>
    </source>
</reference>
<organism evidence="4 5">
    <name type="scientific">Dyella tabacisoli</name>
    <dbReference type="NCBI Taxonomy" id="2282381"/>
    <lineage>
        <taxon>Bacteria</taxon>
        <taxon>Pseudomonadati</taxon>
        <taxon>Pseudomonadota</taxon>
        <taxon>Gammaproteobacteria</taxon>
        <taxon>Lysobacterales</taxon>
        <taxon>Rhodanobacteraceae</taxon>
        <taxon>Dyella</taxon>
    </lineage>
</organism>
<accession>A0A369USX3</accession>
<dbReference type="Proteomes" id="UP000253782">
    <property type="component" value="Unassembled WGS sequence"/>
</dbReference>
<feature type="chain" id="PRO_5016826820" evidence="2">
    <location>
        <begin position="21"/>
        <end position="171"/>
    </location>
</feature>
<dbReference type="EMBL" id="QQAH01000003">
    <property type="protein sequence ID" value="RDD82808.1"/>
    <property type="molecule type" value="Genomic_DNA"/>
</dbReference>
<feature type="region of interest" description="Disordered" evidence="1">
    <location>
        <begin position="33"/>
        <end position="61"/>
    </location>
</feature>
<evidence type="ECO:0000313" key="4">
    <source>
        <dbReference type="EMBL" id="RDD82808.1"/>
    </source>
</evidence>
<dbReference type="RefSeq" id="WP_114844323.1">
    <property type="nucleotide sequence ID" value="NZ_JBHSPE010000001.1"/>
</dbReference>
<feature type="compositionally biased region" description="Low complexity" evidence="1">
    <location>
        <begin position="48"/>
        <end position="58"/>
    </location>
</feature>
<evidence type="ECO:0000313" key="5">
    <source>
        <dbReference type="Proteomes" id="UP000253782"/>
    </source>
</evidence>
<evidence type="ECO:0000259" key="3">
    <source>
        <dbReference type="Pfam" id="PF13827"/>
    </source>
</evidence>
<protein>
    <submittedName>
        <fullName evidence="4">DUF4189 domain-containing protein</fullName>
    </submittedName>
</protein>
<evidence type="ECO:0000256" key="2">
    <source>
        <dbReference type="SAM" id="SignalP"/>
    </source>
</evidence>
<keyword evidence="2" id="KW-0732">Signal</keyword>
<dbReference type="AlphaFoldDB" id="A0A369USX3"/>
<dbReference type="Pfam" id="PF13827">
    <property type="entry name" value="DUF4189"/>
    <property type="match status" value="1"/>
</dbReference>
<dbReference type="InterPro" id="IPR025240">
    <property type="entry name" value="DUF4189"/>
</dbReference>
<dbReference type="OrthoDB" id="5956360at2"/>
<feature type="domain" description="DUF4189" evidence="3">
    <location>
        <begin position="68"/>
        <end position="164"/>
    </location>
</feature>
<sequence length="171" mass="17900">MKALVALALISCMYAPLAWSQCAPGVPSAGNPGCIPPDQPNSPYYQGSPAQQSAQQPAQPEPVWADRWGSIAVDGAPNGIGIGISVGKRNKQEAENIALAECQRKGGQACKVGITYANQCAAIAWGDTGYDTATASTLDHAKKAAVESCSSRGYGNCDVYYAECNFAERVR</sequence>
<feature type="signal peptide" evidence="2">
    <location>
        <begin position="1"/>
        <end position="20"/>
    </location>
</feature>